<organism evidence="2 3">
    <name type="scientific">Eragrostis curvula</name>
    <name type="common">weeping love grass</name>
    <dbReference type="NCBI Taxonomy" id="38414"/>
    <lineage>
        <taxon>Eukaryota</taxon>
        <taxon>Viridiplantae</taxon>
        <taxon>Streptophyta</taxon>
        <taxon>Embryophyta</taxon>
        <taxon>Tracheophyta</taxon>
        <taxon>Spermatophyta</taxon>
        <taxon>Magnoliopsida</taxon>
        <taxon>Liliopsida</taxon>
        <taxon>Poales</taxon>
        <taxon>Poaceae</taxon>
        <taxon>PACMAD clade</taxon>
        <taxon>Chloridoideae</taxon>
        <taxon>Eragrostideae</taxon>
        <taxon>Eragrostidinae</taxon>
        <taxon>Eragrostis</taxon>
    </lineage>
</organism>
<feature type="transmembrane region" description="Helical" evidence="1">
    <location>
        <begin position="28"/>
        <end position="52"/>
    </location>
</feature>
<protein>
    <recommendedName>
        <fullName evidence="4">CASP-like protein</fullName>
    </recommendedName>
</protein>
<reference evidence="2 3" key="1">
    <citation type="journal article" date="2019" name="Sci. Rep.">
        <title>A high-quality genome of Eragrostis curvula grass provides insights into Poaceae evolution and supports new strategies to enhance forage quality.</title>
        <authorList>
            <person name="Carballo J."/>
            <person name="Santos B.A.C.M."/>
            <person name="Zappacosta D."/>
            <person name="Garbus I."/>
            <person name="Selva J.P."/>
            <person name="Gallo C.A."/>
            <person name="Diaz A."/>
            <person name="Albertini E."/>
            <person name="Caccamo M."/>
            <person name="Echenique V."/>
        </authorList>
    </citation>
    <scope>NUCLEOTIDE SEQUENCE [LARGE SCALE GENOMIC DNA]</scope>
    <source>
        <strain evidence="3">cv. Victoria</strain>
        <tissue evidence="2">Leaf</tissue>
    </source>
</reference>
<proteinExistence type="predicted"/>
<keyword evidence="1" id="KW-0472">Membrane</keyword>
<name>A0A5J9UZX5_9POAL</name>
<keyword evidence="1" id="KW-0812">Transmembrane</keyword>
<dbReference type="Proteomes" id="UP000324897">
    <property type="component" value="Chromosome 1"/>
</dbReference>
<keyword evidence="1" id="KW-1133">Transmembrane helix</keyword>
<feature type="transmembrane region" description="Helical" evidence="1">
    <location>
        <begin position="86"/>
        <end position="107"/>
    </location>
</feature>
<sequence length="196" mass="20909">MDEMLVKKPPPVPSVIKKMLHPTRAAKFLLVSLVVAIITACSYGGYAAWIIYHPPSPWPCVTCELPVYKLILWALDAIAEAALLRRILWCSAAQAAAAVLTLLLVHVGVDRRCCLAVAFVALAATQANDYMYGKLLGLDRVNVLGDLLLACDAVILFVASVQNLLGLLAILLLAVGGPQQAEQAGGPRQAEQASKV</sequence>
<dbReference type="EMBL" id="RWGY01000011">
    <property type="protein sequence ID" value="TVU29482.1"/>
    <property type="molecule type" value="Genomic_DNA"/>
</dbReference>
<accession>A0A5J9UZX5</accession>
<evidence type="ECO:0008006" key="4">
    <source>
        <dbReference type="Google" id="ProtNLM"/>
    </source>
</evidence>
<feature type="transmembrane region" description="Helical" evidence="1">
    <location>
        <begin position="153"/>
        <end position="175"/>
    </location>
</feature>
<comment type="caution">
    <text evidence="2">The sequence shown here is derived from an EMBL/GenBank/DDBJ whole genome shotgun (WGS) entry which is preliminary data.</text>
</comment>
<evidence type="ECO:0000256" key="1">
    <source>
        <dbReference type="SAM" id="Phobius"/>
    </source>
</evidence>
<keyword evidence="3" id="KW-1185">Reference proteome</keyword>
<dbReference type="Gramene" id="TVU29482">
    <property type="protein sequence ID" value="TVU29482"/>
    <property type="gene ID" value="EJB05_21048"/>
</dbReference>
<evidence type="ECO:0000313" key="2">
    <source>
        <dbReference type="EMBL" id="TVU29482.1"/>
    </source>
</evidence>
<feature type="transmembrane region" description="Helical" evidence="1">
    <location>
        <begin position="114"/>
        <end position="133"/>
    </location>
</feature>
<gene>
    <name evidence="2" type="ORF">EJB05_21048</name>
</gene>
<evidence type="ECO:0000313" key="3">
    <source>
        <dbReference type="Proteomes" id="UP000324897"/>
    </source>
</evidence>
<dbReference type="AlphaFoldDB" id="A0A5J9UZX5"/>